<evidence type="ECO:0000256" key="9">
    <source>
        <dbReference type="ARBA" id="ARBA00022853"/>
    </source>
</evidence>
<comment type="caution">
    <text evidence="15">The sequence shown here is derived from an EMBL/GenBank/DDBJ whole genome shotgun (WGS) entry which is preliminary data.</text>
</comment>
<dbReference type="AlphaFoldDB" id="A0ABD3U136"/>
<dbReference type="GO" id="GO:0140941">
    <property type="term" value="F:histone H4K20me methyltransferase activity"/>
    <property type="evidence" value="ECO:0007669"/>
    <property type="project" value="UniProtKB-EC"/>
</dbReference>
<feature type="region of interest" description="Disordered" evidence="13">
    <location>
        <begin position="567"/>
        <end position="592"/>
    </location>
</feature>
<evidence type="ECO:0000313" key="15">
    <source>
        <dbReference type="EMBL" id="KAL3842990.1"/>
    </source>
</evidence>
<evidence type="ECO:0000259" key="14">
    <source>
        <dbReference type="PROSITE" id="PS50280"/>
    </source>
</evidence>
<dbReference type="InterPro" id="IPR039977">
    <property type="entry name" value="Suv4-20/Set9"/>
</dbReference>
<dbReference type="SMART" id="SM00317">
    <property type="entry name" value="SET"/>
    <property type="match status" value="1"/>
</dbReference>
<evidence type="ECO:0000256" key="7">
    <source>
        <dbReference type="ARBA" id="ARBA00022679"/>
    </source>
</evidence>
<feature type="region of interest" description="Disordered" evidence="13">
    <location>
        <begin position="745"/>
        <end position="854"/>
    </location>
</feature>
<dbReference type="EMBL" id="JBJQND010000017">
    <property type="protein sequence ID" value="KAL3842990.1"/>
    <property type="molecule type" value="Genomic_DNA"/>
</dbReference>
<sequence length="1101" mass="123429">MSESGGGGNSRFAPSTGMTAQELCENDDLATFLTLDPYLGFVTHKMNTSYCPAKGKQQAELKAIMERFKVHQNYEKTYKELVAAGGDRSKTFFANKTKEQHRIFKDHVFRYLKMFDKRAGFEVLPCYRYSMEGQVGGKICATRQWGKNDKVEMLIGCIAELTRQEEEELLVSGENDFSVMFSCRKNCAQLWLGPASFINHDCRPNCKFVSTGRDTACVKVLRDIETDEEITCFYGEDFFGDGNCLCECETCERRQMGAFRPADVKSPDMNKQGYRLRDTDDRINRTKSSENIKGQLAFVANGAASYGNENWDIRDDNLKKQAHLLKAAELKRRGITRYDAEIILSQGLKLPDPKVVIERKLPASISANKSITLSEWEGKRVSPRKHLSSLSRALVEQKGVLAKRQSPNLSSTKASIVKSESPNLNISSVSEPVSNKILGQVSNKSADAKTQKGVSHETSEFLIPYSVITSPNRSQDLTSPSKSDKKRPDCVRQSPRLRAKEETETEKQSNLSLTSCSQNEFISGKVDEQKSESNKDIKFGSFDQNLPLLNVDNSGCNSIFTPLQIDVSNSSQGNKESDSSTQNMFEVRNRRSSSVSLDMPFLTPFESEPSYCTSTIESRNIFERMESKFELASVKPTDSLSPRTRSKERCVKQESFDTPSPQTRSWEDAGKQESIGTHSPQIRSQENSMKHEKLEIPSSWPESFECLRALNTESGILISQVKSQSAATSVRQSPRTRVKVESCLPGELESTGNQPCLPDLPTSSLSNQGGQKTRLRSHSGQGLLESEPPKGCDSDSFDGQQSMNNSHSSIQSVKTSPVDSGNRSGTKSRTKCPTRPSPKPLRCSPRTRQNTGSSFFSFKMPQASVNLTEFFQRTSGKKGVEEKMDFDVFNFEEDTELSSKKDSLRQKGQLSDSALREEGHKRKQGKKKRGKRRLSFGGEISDCERVDEKHWNRRRVRSWCEDVEYFTSSKALDSSPNNKIPKITFKMRRDPVLQKQLEAQNSQGVHFDFIDTHTSTASTSCDTDSDSDESVLVHTKRPSSGVVNSQQSPCNDSCLPLKTSRFYSHNSQFNGWAVPKILRLKLRGEALVERDLTSHSFESNS</sequence>
<dbReference type="Gene3D" id="1.10.10.1700">
    <property type="entry name" value="Histone-lysine N-methyltransferase"/>
    <property type="match status" value="1"/>
</dbReference>
<reference evidence="15 16" key="1">
    <citation type="submission" date="2024-11" db="EMBL/GenBank/DDBJ databases">
        <title>Chromosome-level genome assembly of the freshwater bivalve Anodonta woodiana.</title>
        <authorList>
            <person name="Chen X."/>
        </authorList>
    </citation>
    <scope>NUCLEOTIDE SEQUENCE [LARGE SCALE GENOMIC DNA]</scope>
    <source>
        <strain evidence="15">MN2024</strain>
        <tissue evidence="15">Gills</tissue>
    </source>
</reference>
<evidence type="ECO:0000256" key="6">
    <source>
        <dbReference type="ARBA" id="ARBA00022603"/>
    </source>
</evidence>
<keyword evidence="16" id="KW-1185">Reference proteome</keyword>
<dbReference type="InterPro" id="IPR001214">
    <property type="entry name" value="SET_dom"/>
</dbReference>
<feature type="domain" description="SET" evidence="14">
    <location>
        <begin position="119"/>
        <end position="235"/>
    </location>
</feature>
<protein>
    <recommendedName>
        <fullName evidence="3">[histone H4]-N-methyl-L-lysine(20) N-methyltransferase</fullName>
        <ecNumber evidence="3">2.1.1.362</ecNumber>
    </recommendedName>
</protein>
<evidence type="ECO:0000256" key="12">
    <source>
        <dbReference type="ARBA" id="ARBA00023242"/>
    </source>
</evidence>
<comment type="subcellular location">
    <subcellularLocation>
        <location evidence="2">Chromosome</location>
    </subcellularLocation>
    <subcellularLocation>
        <location evidence="1">Nucleus</location>
    </subcellularLocation>
</comment>
<dbReference type="FunFam" id="1.10.10.1700:FF:000001">
    <property type="entry name" value="Histone-lysine N-methyltransferase"/>
    <property type="match status" value="1"/>
</dbReference>
<organism evidence="15 16">
    <name type="scientific">Sinanodonta woodiana</name>
    <name type="common">Chinese pond mussel</name>
    <name type="synonym">Anodonta woodiana</name>
    <dbReference type="NCBI Taxonomy" id="1069815"/>
    <lineage>
        <taxon>Eukaryota</taxon>
        <taxon>Metazoa</taxon>
        <taxon>Spiralia</taxon>
        <taxon>Lophotrochozoa</taxon>
        <taxon>Mollusca</taxon>
        <taxon>Bivalvia</taxon>
        <taxon>Autobranchia</taxon>
        <taxon>Heteroconchia</taxon>
        <taxon>Palaeoheterodonta</taxon>
        <taxon>Unionida</taxon>
        <taxon>Unionoidea</taxon>
        <taxon>Unionidae</taxon>
        <taxon>Unioninae</taxon>
        <taxon>Sinanodonta</taxon>
    </lineage>
</organism>
<feature type="compositionally biased region" description="Basic and acidic residues" evidence="13">
    <location>
        <begin position="645"/>
        <end position="655"/>
    </location>
</feature>
<evidence type="ECO:0000256" key="4">
    <source>
        <dbReference type="ARBA" id="ARBA00022454"/>
    </source>
</evidence>
<feature type="region of interest" description="Disordered" evidence="13">
    <location>
        <begin position="897"/>
        <end position="934"/>
    </location>
</feature>
<feature type="compositionally biased region" description="Basic and acidic residues" evidence="13">
    <location>
        <begin position="498"/>
        <end position="507"/>
    </location>
</feature>
<keyword evidence="4" id="KW-0158">Chromosome</keyword>
<feature type="compositionally biased region" description="Polar residues" evidence="13">
    <location>
        <begin position="471"/>
        <end position="481"/>
    </location>
</feature>
<keyword evidence="9" id="KW-0156">Chromatin regulator</keyword>
<evidence type="ECO:0000313" key="16">
    <source>
        <dbReference type="Proteomes" id="UP001634394"/>
    </source>
</evidence>
<feature type="compositionally biased region" description="Polar residues" evidence="13">
    <location>
        <begin position="761"/>
        <end position="771"/>
    </location>
</feature>
<dbReference type="InterPro" id="IPR044426">
    <property type="entry name" value="Suv4-20_SET"/>
</dbReference>
<evidence type="ECO:0000256" key="3">
    <source>
        <dbReference type="ARBA" id="ARBA00012188"/>
    </source>
</evidence>
<dbReference type="CDD" id="cd19186">
    <property type="entry name" value="SET_Suv4-20"/>
    <property type="match status" value="1"/>
</dbReference>
<keyword evidence="5" id="KW-0678">Repressor</keyword>
<feature type="compositionally biased region" description="Basic residues" evidence="13">
    <location>
        <begin position="921"/>
        <end position="934"/>
    </location>
</feature>
<dbReference type="PROSITE" id="PS51570">
    <property type="entry name" value="SAM_MT43_SUVAR420_2"/>
    <property type="match status" value="1"/>
</dbReference>
<feature type="region of interest" description="Disordered" evidence="13">
    <location>
        <begin position="632"/>
        <end position="692"/>
    </location>
</feature>
<dbReference type="PANTHER" id="PTHR12977">
    <property type="entry name" value="SUPPRESSOR OF VARIEGATION 4-20-RELATED"/>
    <property type="match status" value="1"/>
</dbReference>
<evidence type="ECO:0000256" key="13">
    <source>
        <dbReference type="SAM" id="MobiDB-lite"/>
    </source>
</evidence>
<feature type="region of interest" description="Disordered" evidence="13">
    <location>
        <begin position="471"/>
        <end position="513"/>
    </location>
</feature>
<dbReference type="Gene3D" id="2.170.270.10">
    <property type="entry name" value="SET domain"/>
    <property type="match status" value="1"/>
</dbReference>
<evidence type="ECO:0000256" key="11">
    <source>
        <dbReference type="ARBA" id="ARBA00023163"/>
    </source>
</evidence>
<feature type="compositionally biased region" description="Polar residues" evidence="13">
    <location>
        <begin position="567"/>
        <end position="584"/>
    </location>
</feature>
<dbReference type="PANTHER" id="PTHR12977:SF4">
    <property type="entry name" value="HISTONE-LYSINE N-METHYLTRANSFERASE KMT5B"/>
    <property type="match status" value="1"/>
</dbReference>
<dbReference type="GO" id="GO:0032259">
    <property type="term" value="P:methylation"/>
    <property type="evidence" value="ECO:0007669"/>
    <property type="project" value="UniProtKB-KW"/>
</dbReference>
<evidence type="ECO:0000256" key="8">
    <source>
        <dbReference type="ARBA" id="ARBA00022691"/>
    </source>
</evidence>
<dbReference type="FunFam" id="2.170.270.10:FF:000006">
    <property type="entry name" value="Histone-lysine N-methyltransferase"/>
    <property type="match status" value="1"/>
</dbReference>
<keyword evidence="7" id="KW-0808">Transferase</keyword>
<evidence type="ECO:0000256" key="5">
    <source>
        <dbReference type="ARBA" id="ARBA00022491"/>
    </source>
</evidence>
<keyword evidence="10" id="KW-0805">Transcription regulation</keyword>
<feature type="compositionally biased region" description="Polar residues" evidence="13">
    <location>
        <begin position="797"/>
        <end position="825"/>
    </location>
</feature>
<keyword evidence="8" id="KW-0949">S-adenosyl-L-methionine</keyword>
<dbReference type="InterPro" id="IPR025790">
    <property type="entry name" value="Suv4-20_animal"/>
</dbReference>
<accession>A0ABD3U136</accession>
<dbReference type="SUPFAM" id="SSF82199">
    <property type="entry name" value="SET domain"/>
    <property type="match status" value="1"/>
</dbReference>
<proteinExistence type="predicted"/>
<keyword evidence="6" id="KW-0489">Methyltransferase</keyword>
<keyword evidence="12" id="KW-0539">Nucleus</keyword>
<dbReference type="EC" id="2.1.1.362" evidence="3"/>
<evidence type="ECO:0000256" key="10">
    <source>
        <dbReference type="ARBA" id="ARBA00023015"/>
    </source>
</evidence>
<dbReference type="PROSITE" id="PS50280">
    <property type="entry name" value="SET"/>
    <property type="match status" value="1"/>
</dbReference>
<evidence type="ECO:0000256" key="1">
    <source>
        <dbReference type="ARBA" id="ARBA00004123"/>
    </source>
</evidence>
<dbReference type="GO" id="GO:0005694">
    <property type="term" value="C:chromosome"/>
    <property type="evidence" value="ECO:0007669"/>
    <property type="project" value="UniProtKB-SubCell"/>
</dbReference>
<dbReference type="Pfam" id="PF00856">
    <property type="entry name" value="SET"/>
    <property type="match status" value="1"/>
</dbReference>
<evidence type="ECO:0000256" key="2">
    <source>
        <dbReference type="ARBA" id="ARBA00004286"/>
    </source>
</evidence>
<dbReference type="InterPro" id="IPR046341">
    <property type="entry name" value="SET_dom_sf"/>
</dbReference>
<dbReference type="InterPro" id="IPR041938">
    <property type="entry name" value="Hist-Lys_N-MTase_N"/>
</dbReference>
<dbReference type="Proteomes" id="UP001634394">
    <property type="component" value="Unassembled WGS sequence"/>
</dbReference>
<gene>
    <name evidence="15" type="ORF">ACJMK2_020958</name>
</gene>
<name>A0ABD3U136_SINWO</name>
<dbReference type="GO" id="GO:0005634">
    <property type="term" value="C:nucleus"/>
    <property type="evidence" value="ECO:0007669"/>
    <property type="project" value="UniProtKB-SubCell"/>
</dbReference>
<keyword evidence="11" id="KW-0804">Transcription</keyword>
<feature type="compositionally biased region" description="Polar residues" evidence="13">
    <location>
        <begin position="674"/>
        <end position="687"/>
    </location>
</feature>